<name>A0AAW2NXR8_9LAMI</name>
<dbReference type="PANTHER" id="PTHR11439:SF511">
    <property type="match status" value="1"/>
</dbReference>
<protein>
    <recommendedName>
        <fullName evidence="2">Reverse transcriptase Ty1/copia-type domain-containing protein</fullName>
    </recommendedName>
</protein>
<dbReference type="PANTHER" id="PTHR11439">
    <property type="entry name" value="GAG-POL-RELATED RETROTRANSPOSON"/>
    <property type="match status" value="1"/>
</dbReference>
<proteinExistence type="predicted"/>
<dbReference type="EMBL" id="JACGWK010000006">
    <property type="protein sequence ID" value="KAL0348028.1"/>
    <property type="molecule type" value="Genomic_DNA"/>
</dbReference>
<reference evidence="1" key="1">
    <citation type="submission" date="2020-06" db="EMBL/GenBank/DDBJ databases">
        <authorList>
            <person name="Li T."/>
            <person name="Hu X."/>
            <person name="Zhang T."/>
            <person name="Song X."/>
            <person name="Zhang H."/>
            <person name="Dai N."/>
            <person name="Sheng W."/>
            <person name="Hou X."/>
            <person name="Wei L."/>
        </authorList>
    </citation>
    <scope>NUCLEOTIDE SEQUENCE</scope>
    <source>
        <strain evidence="1">G01</strain>
        <tissue evidence="1">Leaf</tissue>
    </source>
</reference>
<organism evidence="1">
    <name type="scientific">Sesamum angustifolium</name>
    <dbReference type="NCBI Taxonomy" id="2727405"/>
    <lineage>
        <taxon>Eukaryota</taxon>
        <taxon>Viridiplantae</taxon>
        <taxon>Streptophyta</taxon>
        <taxon>Embryophyta</taxon>
        <taxon>Tracheophyta</taxon>
        <taxon>Spermatophyta</taxon>
        <taxon>Magnoliopsida</taxon>
        <taxon>eudicotyledons</taxon>
        <taxon>Gunneridae</taxon>
        <taxon>Pentapetalae</taxon>
        <taxon>asterids</taxon>
        <taxon>lamiids</taxon>
        <taxon>Lamiales</taxon>
        <taxon>Pedaliaceae</taxon>
        <taxon>Sesamum</taxon>
    </lineage>
</organism>
<dbReference type="AlphaFoldDB" id="A0AAW2NXR8"/>
<sequence length="172" mass="19475">MNDGWDIVDLLKGKKVIGCKWVYKVCPFAPNGYPITQGKISKLKRSLYGLKQASQQWNLELTGKLCMPLLHSLILSDVGEWWCLIYLNFARPNISFTTLQLSQFVHKPCTTHIDATLHLVGHLKGCHERGLSFPFSNSFHLTPYCDVDWVSCVDSRRSLTGYRIFLGGALIS</sequence>
<accession>A0AAW2NXR8</accession>
<comment type="caution">
    <text evidence="1">The sequence shown here is derived from an EMBL/GenBank/DDBJ whole genome shotgun (WGS) entry which is preliminary data.</text>
</comment>
<evidence type="ECO:0008006" key="2">
    <source>
        <dbReference type="Google" id="ProtNLM"/>
    </source>
</evidence>
<reference evidence="1" key="2">
    <citation type="journal article" date="2024" name="Plant">
        <title>Genomic evolution and insights into agronomic trait innovations of Sesamum species.</title>
        <authorList>
            <person name="Miao H."/>
            <person name="Wang L."/>
            <person name="Qu L."/>
            <person name="Liu H."/>
            <person name="Sun Y."/>
            <person name="Le M."/>
            <person name="Wang Q."/>
            <person name="Wei S."/>
            <person name="Zheng Y."/>
            <person name="Lin W."/>
            <person name="Duan Y."/>
            <person name="Cao H."/>
            <person name="Xiong S."/>
            <person name="Wang X."/>
            <person name="Wei L."/>
            <person name="Li C."/>
            <person name="Ma Q."/>
            <person name="Ju M."/>
            <person name="Zhao R."/>
            <person name="Li G."/>
            <person name="Mu C."/>
            <person name="Tian Q."/>
            <person name="Mei H."/>
            <person name="Zhang T."/>
            <person name="Gao T."/>
            <person name="Zhang H."/>
        </authorList>
    </citation>
    <scope>NUCLEOTIDE SEQUENCE</scope>
    <source>
        <strain evidence="1">G01</strain>
    </source>
</reference>
<evidence type="ECO:0000313" key="1">
    <source>
        <dbReference type="EMBL" id="KAL0348028.1"/>
    </source>
</evidence>
<gene>
    <name evidence="1" type="ORF">Sangu_1030600</name>
</gene>